<dbReference type="EMBL" id="JAXQNO010000012">
    <property type="protein sequence ID" value="KAK4786932.1"/>
    <property type="molecule type" value="Genomic_DNA"/>
</dbReference>
<dbReference type="Pfam" id="PF00931">
    <property type="entry name" value="NB-ARC"/>
    <property type="match status" value="1"/>
</dbReference>
<dbReference type="FunFam" id="3.40.50.300:FF:001091">
    <property type="entry name" value="Probable disease resistance protein At1g61300"/>
    <property type="match status" value="1"/>
</dbReference>
<dbReference type="CDD" id="cd14798">
    <property type="entry name" value="RX-CC_like"/>
    <property type="match status" value="1"/>
</dbReference>
<evidence type="ECO:0000259" key="4">
    <source>
        <dbReference type="Pfam" id="PF00931"/>
    </source>
</evidence>
<evidence type="ECO:0000313" key="6">
    <source>
        <dbReference type="EMBL" id="KAK4786932.1"/>
    </source>
</evidence>
<dbReference type="InterPro" id="IPR027417">
    <property type="entry name" value="P-loop_NTPase"/>
</dbReference>
<keyword evidence="7" id="KW-1185">Reference proteome</keyword>
<dbReference type="AlphaFoldDB" id="A0AAN7R255"/>
<evidence type="ECO:0000256" key="1">
    <source>
        <dbReference type="ARBA" id="ARBA00022737"/>
    </source>
</evidence>
<feature type="domain" description="NB-ARC" evidence="4">
    <location>
        <begin position="176"/>
        <end position="319"/>
    </location>
</feature>
<dbReference type="GO" id="GO:0043531">
    <property type="term" value="F:ADP binding"/>
    <property type="evidence" value="ECO:0007669"/>
    <property type="project" value="InterPro"/>
</dbReference>
<dbReference type="InterPro" id="IPR038005">
    <property type="entry name" value="RX-like_CC"/>
</dbReference>
<name>A0AAN7R255_TRANT</name>
<dbReference type="Pfam" id="PF18052">
    <property type="entry name" value="Rx_N"/>
    <property type="match status" value="1"/>
</dbReference>
<dbReference type="Gene3D" id="1.20.5.4130">
    <property type="match status" value="1"/>
</dbReference>
<protein>
    <submittedName>
        <fullName evidence="6">Uncharacterized protein</fullName>
    </submittedName>
</protein>
<evidence type="ECO:0000313" key="7">
    <source>
        <dbReference type="Proteomes" id="UP001346149"/>
    </source>
</evidence>
<evidence type="ECO:0000256" key="2">
    <source>
        <dbReference type="ARBA" id="ARBA00022741"/>
    </source>
</evidence>
<dbReference type="InterPro" id="IPR002182">
    <property type="entry name" value="NB-ARC"/>
</dbReference>
<feature type="domain" description="Disease resistance N-terminal" evidence="5">
    <location>
        <begin position="8"/>
        <end position="84"/>
    </location>
</feature>
<keyword evidence="3" id="KW-0611">Plant defense</keyword>
<evidence type="ECO:0000259" key="5">
    <source>
        <dbReference type="Pfam" id="PF18052"/>
    </source>
</evidence>
<dbReference type="PANTHER" id="PTHR19338">
    <property type="entry name" value="TRANSLOCASE OF INNER MITOCHONDRIAL MEMBRANE 13 HOMOLOG"/>
    <property type="match status" value="1"/>
</dbReference>
<dbReference type="GO" id="GO:0006952">
    <property type="term" value="P:defense response"/>
    <property type="evidence" value="ECO:0007669"/>
    <property type="project" value="UniProtKB-KW"/>
</dbReference>
<gene>
    <name evidence="6" type="ORF">SAY86_010765</name>
</gene>
<dbReference type="Proteomes" id="UP001346149">
    <property type="component" value="Unassembled WGS sequence"/>
</dbReference>
<dbReference type="PRINTS" id="PR00364">
    <property type="entry name" value="DISEASERSIST"/>
</dbReference>
<evidence type="ECO:0000256" key="3">
    <source>
        <dbReference type="ARBA" id="ARBA00022821"/>
    </source>
</evidence>
<keyword evidence="1" id="KW-0677">Repeat</keyword>
<comment type="caution">
    <text evidence="6">The sequence shown here is derived from an EMBL/GenBank/DDBJ whole genome shotgun (WGS) entry which is preliminary data.</text>
</comment>
<dbReference type="PANTHER" id="PTHR19338:SF32">
    <property type="entry name" value="OS06G0287500 PROTEIN"/>
    <property type="match status" value="1"/>
</dbReference>
<accession>A0AAN7R255</accession>
<dbReference type="InterPro" id="IPR041118">
    <property type="entry name" value="Rx_N"/>
</dbReference>
<sequence>MAESSVIYLLSRFSDFLRTEVQNLGDVQEEIICAKGSLERIKAHLKVADCLEEADEEVKVWINQTRDAAHDMEDALDEFKLVFAMHRGVGMQRLLFQLGRLTKYWKARSRAVQDLRRASTRIRSICEGHQRLQWKSGEICRRTSNEDGNNWQDQRRDALLIDETDLVGIEQPKMFLVQCLVEGPSDREAVSLIGMGGLGKTTLAKQVYEEPKVKKHFTIRVWLNSSTSSKSEELLKEMIQQIVRQIRIPVPRREDTSNPVFLKMMIKRYLLKVRYLIVLDDIWHVDEWEEVKYIFPSNGCGSRVMITTRKADVASASHADFAGTRYELNEAPE</sequence>
<organism evidence="6 7">
    <name type="scientific">Trapa natans</name>
    <name type="common">Water chestnut</name>
    <dbReference type="NCBI Taxonomy" id="22666"/>
    <lineage>
        <taxon>Eukaryota</taxon>
        <taxon>Viridiplantae</taxon>
        <taxon>Streptophyta</taxon>
        <taxon>Embryophyta</taxon>
        <taxon>Tracheophyta</taxon>
        <taxon>Spermatophyta</taxon>
        <taxon>Magnoliopsida</taxon>
        <taxon>eudicotyledons</taxon>
        <taxon>Gunneridae</taxon>
        <taxon>Pentapetalae</taxon>
        <taxon>rosids</taxon>
        <taxon>malvids</taxon>
        <taxon>Myrtales</taxon>
        <taxon>Lythraceae</taxon>
        <taxon>Trapa</taxon>
    </lineage>
</organism>
<proteinExistence type="predicted"/>
<dbReference type="SUPFAM" id="SSF52540">
    <property type="entry name" value="P-loop containing nucleoside triphosphate hydrolases"/>
    <property type="match status" value="1"/>
</dbReference>
<keyword evidence="2" id="KW-0547">Nucleotide-binding</keyword>
<dbReference type="Gene3D" id="3.40.50.300">
    <property type="entry name" value="P-loop containing nucleotide triphosphate hydrolases"/>
    <property type="match status" value="1"/>
</dbReference>
<reference evidence="6 7" key="1">
    <citation type="journal article" date="2023" name="Hortic Res">
        <title>Pangenome of water caltrop reveals structural variations and asymmetric subgenome divergence after allopolyploidization.</title>
        <authorList>
            <person name="Zhang X."/>
            <person name="Chen Y."/>
            <person name="Wang L."/>
            <person name="Yuan Y."/>
            <person name="Fang M."/>
            <person name="Shi L."/>
            <person name="Lu R."/>
            <person name="Comes H.P."/>
            <person name="Ma Y."/>
            <person name="Chen Y."/>
            <person name="Huang G."/>
            <person name="Zhou Y."/>
            <person name="Zheng Z."/>
            <person name="Qiu Y."/>
        </authorList>
    </citation>
    <scope>NUCLEOTIDE SEQUENCE [LARGE SCALE GENOMIC DNA]</scope>
    <source>
        <strain evidence="6">F231</strain>
    </source>
</reference>